<name>A0A5B7WYM7_9FLAO</name>
<sequence>MKITEKDKYKILEDEKGDLTGFATYISQNHKKFKNDNVIINLLQKEPVQLENLLSFLEISNLHRSNKKSFVIVSREIDIDSIPEELIVVPTLVEAEDIINMEELERELGF</sequence>
<evidence type="ECO:0000313" key="1">
    <source>
        <dbReference type="EMBL" id="QCY68286.1"/>
    </source>
</evidence>
<dbReference type="RefSeq" id="WP_139064862.1">
    <property type="nucleotide sequence ID" value="NZ_CP040812.1"/>
</dbReference>
<gene>
    <name evidence="1" type="ORF">FHG64_02120</name>
</gene>
<protein>
    <submittedName>
        <fullName evidence="1">Ribonuclease Z</fullName>
    </submittedName>
</protein>
<dbReference type="EMBL" id="CP040812">
    <property type="protein sequence ID" value="QCY68286.1"/>
    <property type="molecule type" value="Genomic_DNA"/>
</dbReference>
<proteinExistence type="predicted"/>
<dbReference type="AlphaFoldDB" id="A0A5B7WYM7"/>
<evidence type="ECO:0000313" key="2">
    <source>
        <dbReference type="Proteomes" id="UP000309016"/>
    </source>
</evidence>
<accession>A0A5B7WYM7</accession>
<keyword evidence="2" id="KW-1185">Reference proteome</keyword>
<dbReference type="KEGG" id="afla:FHG64_02120"/>
<dbReference type="OrthoDB" id="1442602at2"/>
<reference evidence="1 2" key="1">
    <citation type="submission" date="2019-06" db="EMBL/GenBank/DDBJ databases">
        <title>Complete genome sequence of Antarcticibacterium flavum KCTC 52984T from an Antarctic marine sediment.</title>
        <authorList>
            <person name="Lee Y.M."/>
            <person name="Shin S.C."/>
        </authorList>
    </citation>
    <scope>NUCLEOTIDE SEQUENCE [LARGE SCALE GENOMIC DNA]</scope>
    <source>
        <strain evidence="1 2">KCTC 52984</strain>
    </source>
</reference>
<dbReference type="Proteomes" id="UP000309016">
    <property type="component" value="Chromosome"/>
</dbReference>
<organism evidence="1 2">
    <name type="scientific">Antarcticibacterium flavum</name>
    <dbReference type="NCBI Taxonomy" id="2058175"/>
    <lineage>
        <taxon>Bacteria</taxon>
        <taxon>Pseudomonadati</taxon>
        <taxon>Bacteroidota</taxon>
        <taxon>Flavobacteriia</taxon>
        <taxon>Flavobacteriales</taxon>
        <taxon>Flavobacteriaceae</taxon>
        <taxon>Antarcticibacterium</taxon>
    </lineage>
</organism>